<sequence length="360" mass="40118">MTNQPPAPNAFCFLCCQQGSEPALKAELDDRKWRLAFSRPGFVTLKNVAADSGEAESAQATLPSGIFIRTASWSIGKVAGEESDRLAGQLSELLREANLPKPDLLHLWGRDRLPVGERGFMPGNEPLTEAVADFLAAKLHEEDLIASPMANQIARPGDRVLDVVMVESNQWWVGWHEVVSAVDRWPGGTFPMNRDREVISRAYYKTSEAIAWSGFQLHEGDQVVEIGSAPGGSVQRLLELGLHVTGIDPAEMDESIMEHSNYRHFRARGGDIKRHHYAKTRWLLVDSNVKPEKTLTTVENIVQHRDTSITGMLLTLKLSSYERAIDIPIWLDQIRSWGYTNIRARQLATGRTEICVAASI</sequence>
<dbReference type="SUPFAM" id="SSF53335">
    <property type="entry name" value="S-adenosyl-L-methionine-dependent methyltransferases"/>
    <property type="match status" value="2"/>
</dbReference>
<dbReference type="GO" id="GO:0032259">
    <property type="term" value="P:methylation"/>
    <property type="evidence" value="ECO:0007669"/>
    <property type="project" value="UniProtKB-KW"/>
</dbReference>
<gene>
    <name evidence="2" type="ORF">Poly24_37850</name>
</gene>
<dbReference type="OrthoDB" id="5290747at2"/>
<keyword evidence="2" id="KW-0489">Methyltransferase</keyword>
<keyword evidence="3" id="KW-1185">Reference proteome</keyword>
<dbReference type="AlphaFoldDB" id="A0A518JX20"/>
<dbReference type="InterPro" id="IPR002877">
    <property type="entry name" value="RNA_MeTrfase_FtsJ_dom"/>
</dbReference>
<feature type="domain" description="Ribosomal RNA methyltransferase FtsJ" evidence="1">
    <location>
        <begin position="199"/>
        <end position="275"/>
    </location>
</feature>
<dbReference type="GO" id="GO:0008168">
    <property type="term" value="F:methyltransferase activity"/>
    <property type="evidence" value="ECO:0007669"/>
    <property type="project" value="UniProtKB-KW"/>
</dbReference>
<dbReference type="EMBL" id="CP036348">
    <property type="protein sequence ID" value="QDV70066.1"/>
    <property type="molecule type" value="Genomic_DNA"/>
</dbReference>
<dbReference type="PANTHER" id="PTHR37524:SF2">
    <property type="entry name" value="RIBOSOMAL RNA METHYLTRANSFERASE FTSJ DOMAIN-CONTAINING PROTEIN"/>
    <property type="match status" value="1"/>
</dbReference>
<protein>
    <submittedName>
        <fullName evidence="2">Putative 23S rRNA ribose 2'-O-ribose methyltransferase</fullName>
    </submittedName>
</protein>
<dbReference type="Pfam" id="PF01728">
    <property type="entry name" value="FtsJ"/>
    <property type="match status" value="1"/>
</dbReference>
<evidence type="ECO:0000313" key="3">
    <source>
        <dbReference type="Proteomes" id="UP000315082"/>
    </source>
</evidence>
<dbReference type="PANTHER" id="PTHR37524">
    <property type="entry name" value="RIBOSOMAL RNA LARGE SUBUNIT METHYLTRANSFERASE M"/>
    <property type="match status" value="1"/>
</dbReference>
<keyword evidence="2" id="KW-0808">Transferase</keyword>
<organism evidence="2 3">
    <name type="scientific">Rosistilla carotiformis</name>
    <dbReference type="NCBI Taxonomy" id="2528017"/>
    <lineage>
        <taxon>Bacteria</taxon>
        <taxon>Pseudomonadati</taxon>
        <taxon>Planctomycetota</taxon>
        <taxon>Planctomycetia</taxon>
        <taxon>Pirellulales</taxon>
        <taxon>Pirellulaceae</taxon>
        <taxon>Rosistilla</taxon>
    </lineage>
</organism>
<proteinExistence type="predicted"/>
<evidence type="ECO:0000259" key="1">
    <source>
        <dbReference type="Pfam" id="PF01728"/>
    </source>
</evidence>
<accession>A0A518JX20</accession>
<dbReference type="RefSeq" id="WP_145098661.1">
    <property type="nucleotide sequence ID" value="NZ_CP036348.1"/>
</dbReference>
<evidence type="ECO:0000313" key="2">
    <source>
        <dbReference type="EMBL" id="QDV70066.1"/>
    </source>
</evidence>
<dbReference type="Gene3D" id="3.40.50.150">
    <property type="entry name" value="Vaccinia Virus protein VP39"/>
    <property type="match status" value="1"/>
</dbReference>
<dbReference type="KEGG" id="rcf:Poly24_37850"/>
<dbReference type="Proteomes" id="UP000315082">
    <property type="component" value="Chromosome"/>
</dbReference>
<name>A0A518JX20_9BACT</name>
<dbReference type="InterPro" id="IPR029063">
    <property type="entry name" value="SAM-dependent_MTases_sf"/>
</dbReference>
<reference evidence="2 3" key="1">
    <citation type="submission" date="2019-02" db="EMBL/GenBank/DDBJ databases">
        <title>Deep-cultivation of Planctomycetes and their phenomic and genomic characterization uncovers novel biology.</title>
        <authorList>
            <person name="Wiegand S."/>
            <person name="Jogler M."/>
            <person name="Boedeker C."/>
            <person name="Pinto D."/>
            <person name="Vollmers J."/>
            <person name="Rivas-Marin E."/>
            <person name="Kohn T."/>
            <person name="Peeters S.H."/>
            <person name="Heuer A."/>
            <person name="Rast P."/>
            <person name="Oberbeckmann S."/>
            <person name="Bunk B."/>
            <person name="Jeske O."/>
            <person name="Meyerdierks A."/>
            <person name="Storesund J.E."/>
            <person name="Kallscheuer N."/>
            <person name="Luecker S."/>
            <person name="Lage O.M."/>
            <person name="Pohl T."/>
            <person name="Merkel B.J."/>
            <person name="Hornburger P."/>
            <person name="Mueller R.-W."/>
            <person name="Bruemmer F."/>
            <person name="Labrenz M."/>
            <person name="Spormann A.M."/>
            <person name="Op den Camp H."/>
            <person name="Overmann J."/>
            <person name="Amann R."/>
            <person name="Jetten M.S.M."/>
            <person name="Mascher T."/>
            <person name="Medema M.H."/>
            <person name="Devos D.P."/>
            <person name="Kaster A.-K."/>
            <person name="Ovreas L."/>
            <person name="Rohde M."/>
            <person name="Galperin M.Y."/>
            <person name="Jogler C."/>
        </authorList>
    </citation>
    <scope>NUCLEOTIDE SEQUENCE [LARGE SCALE GENOMIC DNA]</scope>
    <source>
        <strain evidence="2 3">Poly24</strain>
    </source>
</reference>